<keyword evidence="4" id="KW-0413">Isomerase</keyword>
<evidence type="ECO:0000256" key="1">
    <source>
        <dbReference type="ARBA" id="ARBA00022723"/>
    </source>
</evidence>
<dbReference type="EC" id="5.3.1.8" evidence="4"/>
<dbReference type="PIRSF" id="PIRSF036894">
    <property type="entry name" value="PMI_Firm_short"/>
    <property type="match status" value="1"/>
</dbReference>
<gene>
    <name evidence="4" type="ORF">AVDCRST_MAG28-1083</name>
</gene>
<dbReference type="InterPro" id="IPR051804">
    <property type="entry name" value="Carb_Metab_Reg_Kinase/Isom"/>
</dbReference>
<reference evidence="4" key="1">
    <citation type="submission" date="2020-02" db="EMBL/GenBank/DDBJ databases">
        <authorList>
            <person name="Meier V. D."/>
        </authorList>
    </citation>
    <scope>NUCLEOTIDE SEQUENCE</scope>
    <source>
        <strain evidence="4">AVDCRST_MAG28</strain>
    </source>
</reference>
<evidence type="ECO:0000313" key="4">
    <source>
        <dbReference type="EMBL" id="CAA9448158.1"/>
    </source>
</evidence>
<dbReference type="InterPro" id="IPR014710">
    <property type="entry name" value="RmlC-like_jellyroll"/>
</dbReference>
<evidence type="ECO:0000256" key="3">
    <source>
        <dbReference type="PIRSR" id="PIRSR036894-1"/>
    </source>
</evidence>
<feature type="binding site" evidence="3">
    <location>
        <position position="101"/>
    </location>
    <ligand>
        <name>Zn(2+)</name>
        <dbReference type="ChEBI" id="CHEBI:29105"/>
    </ligand>
</feature>
<name>A0A6J4QLC1_9ACTN</name>
<dbReference type="SUPFAM" id="SSF51182">
    <property type="entry name" value="RmlC-like cupins"/>
    <property type="match status" value="1"/>
</dbReference>
<organism evidence="4">
    <name type="scientific">uncultured Rubrobacteraceae bacterium</name>
    <dbReference type="NCBI Taxonomy" id="349277"/>
    <lineage>
        <taxon>Bacteria</taxon>
        <taxon>Bacillati</taxon>
        <taxon>Actinomycetota</taxon>
        <taxon>Rubrobacteria</taxon>
        <taxon>Rubrobacterales</taxon>
        <taxon>Rubrobacteraceae</taxon>
        <taxon>environmental samples</taxon>
    </lineage>
</organism>
<dbReference type="PANTHER" id="PTHR42742">
    <property type="entry name" value="TRANSCRIPTIONAL REPRESSOR MPRA"/>
    <property type="match status" value="1"/>
</dbReference>
<dbReference type="GO" id="GO:0004476">
    <property type="term" value="F:mannose-6-phosphate isomerase activity"/>
    <property type="evidence" value="ECO:0007669"/>
    <property type="project" value="UniProtKB-EC"/>
</dbReference>
<protein>
    <submittedName>
        <fullName evidence="4">Mannose-6-phosphate isomerase</fullName>
        <ecNumber evidence="4">5.3.1.8</ecNumber>
    </submittedName>
</protein>
<dbReference type="EMBL" id="CADCVE010000024">
    <property type="protein sequence ID" value="CAA9448158.1"/>
    <property type="molecule type" value="Genomic_DNA"/>
</dbReference>
<dbReference type="PANTHER" id="PTHR42742:SF3">
    <property type="entry name" value="FRUCTOKINASE"/>
    <property type="match status" value="1"/>
</dbReference>
<sequence>MQSYPIKLTYHARTYAFGGRLIPEILEKLDLPEGVVAETWEISDYRETTGEITNGEYAGRTLHDLTTEYPDELVGTGWRGPHFPLLEKFIDASNMLPVHLHADDETARSKHGEPHGKTEAWHILWAAEDATILAGVKEGLSREELRDAFLAQDHDAVMPRHPIRAGDTIYVPGGVIHTFGPDTLVFEVQQTSDLGQFVTPEDLYGNPLDQETWEANVDAALDELRTDYHPRPTPGLALENGRAAANRRILCCAGPHFALERWTLTRPHTEPSHPWRCLTLSNVGDPARIEYAGGTETLRRGESCILPAAIGEVRVVPEGEVSLIVCYVPDLQRDVVVPLREAGYSDEEIRGLGETGI</sequence>
<feature type="binding site" evidence="3">
    <location>
        <position position="119"/>
    </location>
    <ligand>
        <name>Zn(2+)</name>
        <dbReference type="ChEBI" id="CHEBI:29105"/>
    </ligand>
</feature>
<evidence type="ECO:0000256" key="2">
    <source>
        <dbReference type="ARBA" id="ARBA00022833"/>
    </source>
</evidence>
<feature type="binding site" evidence="3">
    <location>
        <position position="177"/>
    </location>
    <ligand>
        <name>Zn(2+)</name>
        <dbReference type="ChEBI" id="CHEBI:29105"/>
    </ligand>
</feature>
<dbReference type="GO" id="GO:0046872">
    <property type="term" value="F:metal ion binding"/>
    <property type="evidence" value="ECO:0007669"/>
    <property type="project" value="UniProtKB-KW"/>
</dbReference>
<comment type="cofactor">
    <cofactor evidence="3">
        <name>Zn(2+)</name>
        <dbReference type="ChEBI" id="CHEBI:29105"/>
    </cofactor>
    <text evidence="3">Binds 1 zinc ion per subunit.</text>
</comment>
<dbReference type="InterPro" id="IPR011051">
    <property type="entry name" value="RmlC_Cupin_sf"/>
</dbReference>
<dbReference type="InterPro" id="IPR014628">
    <property type="entry name" value="Man6P_isomerase_Firm_short"/>
</dbReference>
<keyword evidence="2 3" id="KW-0862">Zinc</keyword>
<dbReference type="Gene3D" id="2.60.120.10">
    <property type="entry name" value="Jelly Rolls"/>
    <property type="match status" value="2"/>
</dbReference>
<accession>A0A6J4QLC1</accession>
<dbReference type="AlphaFoldDB" id="A0A6J4QLC1"/>
<keyword evidence="1 3" id="KW-0479">Metal-binding</keyword>
<dbReference type="GO" id="GO:0005975">
    <property type="term" value="P:carbohydrate metabolic process"/>
    <property type="evidence" value="ECO:0007669"/>
    <property type="project" value="InterPro"/>
</dbReference>
<dbReference type="CDD" id="cd07010">
    <property type="entry name" value="cupin_PMI_type_I_N_bac"/>
    <property type="match status" value="1"/>
</dbReference>
<proteinExistence type="predicted"/>